<dbReference type="RefSeq" id="XP_001215988.1">
    <property type="nucleotide sequence ID" value="XM_001215988.1"/>
</dbReference>
<proteinExistence type="inferred from homology"/>
<dbReference type="GO" id="GO:0008237">
    <property type="term" value="F:metallopeptidase activity"/>
    <property type="evidence" value="ECO:0007669"/>
    <property type="project" value="UniProtKB-KW"/>
</dbReference>
<dbReference type="GO" id="GO:0004177">
    <property type="term" value="F:aminopeptidase activity"/>
    <property type="evidence" value="ECO:0007669"/>
    <property type="project" value="UniProtKB-KW"/>
</dbReference>
<dbReference type="GO" id="GO:0006508">
    <property type="term" value="P:proteolysis"/>
    <property type="evidence" value="ECO:0007669"/>
    <property type="project" value="UniProtKB-KW"/>
</dbReference>
<keyword evidence="7" id="KW-0031">Aminopeptidase</keyword>
<evidence type="ECO:0000256" key="15">
    <source>
        <dbReference type="ARBA" id="ARBA00032119"/>
    </source>
</evidence>
<feature type="region of interest" description="Disordered" evidence="16">
    <location>
        <begin position="754"/>
        <end position="775"/>
    </location>
</feature>
<evidence type="ECO:0000256" key="7">
    <source>
        <dbReference type="ARBA" id="ARBA00022438"/>
    </source>
</evidence>
<keyword evidence="9" id="KW-0645">Protease</keyword>
<dbReference type="HOGENOM" id="CLU_007988_0_0_1"/>
<dbReference type="GO" id="GO:0008239">
    <property type="term" value="F:dipeptidyl-peptidase activity"/>
    <property type="evidence" value="ECO:0007669"/>
    <property type="project" value="UniProtKB-EC"/>
</dbReference>
<dbReference type="GO" id="GO:0046872">
    <property type="term" value="F:metal ion binding"/>
    <property type="evidence" value="ECO:0007669"/>
    <property type="project" value="UniProtKB-KW"/>
</dbReference>
<dbReference type="InterPro" id="IPR039461">
    <property type="entry name" value="Peptidase_M49"/>
</dbReference>
<evidence type="ECO:0000256" key="9">
    <source>
        <dbReference type="ARBA" id="ARBA00022670"/>
    </source>
</evidence>
<keyword evidence="10" id="KW-0479">Metal-binding</keyword>
<feature type="compositionally biased region" description="Low complexity" evidence="16">
    <location>
        <begin position="980"/>
        <end position="990"/>
    </location>
</feature>
<dbReference type="OrthoDB" id="4694525at2759"/>
<evidence type="ECO:0000256" key="12">
    <source>
        <dbReference type="ARBA" id="ARBA00022833"/>
    </source>
</evidence>
<comment type="catalytic activity">
    <reaction evidence="1">
        <text>Release of an N-terminal dipeptide from a peptide comprising four or more residues, with broad specificity. Also acts on dipeptidyl 2-naphthylamides.</text>
        <dbReference type="EC" id="3.4.14.4"/>
    </reaction>
</comment>
<sequence>MDEKIKQHYLADSPPTVVRLEIKSHFDNLTDPKLRKYAHYMSRAAFEGTRITLRQVSPESEPIYDLILSLYRACNGNWTELSQKTNVSDEHLRFFLEYAAQFLGNCGNYKGFGDSKFIPRLPVESLEALASVTPETKAAFQKANSTGGGIYETKEQSLMHLGYSEAGHMTTYYPDSPSITKDEITAIGDLMEKKGLPLENTRLKKTSSGDYELLVASGISSPPPRDRDLGDVDTLELEGSLKGKKLRLVFGDHLEEMAKIAHSIKLAEKNAANDTQKRMLDAYAKSFGTGSIEAFKESQRIWVKDQKPALESNIGFVETYRDPHGVRGEWEGFVALVNLERTRAFGKLVDSAESMIPKLPWGEDFEKDKFLSPDFTSLEVLSFQSSGIPAGINLPNYDDIRQNLGFKNVSLGNVLGAKAPNEPVPFIAEKDLEVYRRCRDPAFEVQVGIHELLGHGTGKLLQETSPGQYNFDISNPPVSPVTNKPVSSWYKPGQTWSSVFGAIASSYEECRAECVAMVLGCDFSILKIFGFGDGTVDLNNEAGDVLFAAYLQMARAGLVALEFWDPKTQKWGQAHMQARYSILRTFLDAGDNFVKLAYTKEDLSDLEIHLDRSKILTHGRPAVEKYLQKLHVYKSTADVEAGKKLYDDITSVDEWWGTKVRDIVLKNKIPRKYSVCTWLVTGWLVICSAFTRPLIQTSVLAINSGRDPSASRIAVSQFQSIAIDPNTLSRQSDSPGSPPRARPICLADSVVEEEDDYYTAPPGDPSYLEASSSSLASSHPPPFSSLVFGPVSESSHTKVPASQPGPASVSTSTPPPLDEEPLEPDPSLPIVADTKASFTRESKGDSAGKSAEDGEPPPPYTEGSSPIQSFTYVMAAAGGASSLITQVQQVGGPPINTLGDIGGDEHITLELRCRGTHFTLSRDELLTLPEFVLLSLFPNGLLPDGHMGTFHEGDIYPVDYDPASLQYMLDFFRSVAQSIPSSSPSASTSPDLDMSSDSMQGSARDMLHDRAGIIVLREDLDFYAIPPRPDIDHTEMIEVKRAAAKALLKQDGIFSGLRKSDEPGSTEQHLIEMLTAGGFDRDDRWGHRAPEPNKAVICSLALAKLRTDIRGDLSNNNTVGMAQKLLLFWRKPARRCWWEGIELDDIEGVEGKVKIWIRRVWTLEMVRFHDVCPRAE</sequence>
<evidence type="ECO:0000256" key="10">
    <source>
        <dbReference type="ARBA" id="ARBA00022723"/>
    </source>
</evidence>
<dbReference type="GeneID" id="4322015"/>
<accession>Q0CHM4</accession>
<dbReference type="Gene3D" id="3.30.540.30">
    <property type="match status" value="3"/>
</dbReference>
<dbReference type="PANTHER" id="PTHR23422:SF11">
    <property type="entry name" value="DIPEPTIDYL PEPTIDASE 3"/>
    <property type="match status" value="1"/>
</dbReference>
<dbReference type="InterPro" id="IPR011333">
    <property type="entry name" value="SKP1/BTB/POZ_sf"/>
</dbReference>
<keyword evidence="11" id="KW-0378">Hydrolase</keyword>
<dbReference type="SUPFAM" id="SSF54695">
    <property type="entry name" value="POZ domain"/>
    <property type="match status" value="1"/>
</dbReference>
<evidence type="ECO:0000313" key="17">
    <source>
        <dbReference type="EMBL" id="EAU33354.1"/>
    </source>
</evidence>
<feature type="compositionally biased region" description="Low complexity" evidence="16">
    <location>
        <begin position="765"/>
        <end position="775"/>
    </location>
</feature>
<dbReference type="Proteomes" id="UP000007963">
    <property type="component" value="Unassembled WGS sequence"/>
</dbReference>
<feature type="compositionally biased region" description="Basic and acidic residues" evidence="16">
    <location>
        <begin position="838"/>
        <end position="852"/>
    </location>
</feature>
<keyword evidence="12" id="KW-0862">Zinc</keyword>
<comment type="similarity">
    <text evidence="4">Belongs to the peptidase M49 family.</text>
</comment>
<protein>
    <recommendedName>
        <fullName evidence="6">Dipeptidyl peptidase 3</fullName>
        <ecNumber evidence="5">3.4.14.4</ecNumber>
    </recommendedName>
    <alternativeName>
        <fullName evidence="14">Dipeptidyl aminopeptidase III</fullName>
    </alternativeName>
    <alternativeName>
        <fullName evidence="15">Dipeptidyl peptidase III</fullName>
    </alternativeName>
</protein>
<feature type="region of interest" description="Disordered" evidence="16">
    <location>
        <begin position="980"/>
        <end position="1001"/>
    </location>
</feature>
<feature type="region of interest" description="Disordered" evidence="16">
    <location>
        <begin position="787"/>
        <end position="866"/>
    </location>
</feature>
<evidence type="ECO:0000256" key="5">
    <source>
        <dbReference type="ARBA" id="ARBA00012063"/>
    </source>
</evidence>
<comment type="cofactor">
    <cofactor evidence="2">
        <name>Zn(2+)</name>
        <dbReference type="ChEBI" id="CHEBI:29105"/>
    </cofactor>
</comment>
<evidence type="ECO:0000256" key="3">
    <source>
        <dbReference type="ARBA" id="ARBA00004496"/>
    </source>
</evidence>
<evidence type="ECO:0000256" key="14">
    <source>
        <dbReference type="ARBA" id="ARBA00031288"/>
    </source>
</evidence>
<dbReference type="FunFam" id="3.30.540.30:FF:000004">
    <property type="entry name" value="Dipeptidyl peptidase 3"/>
    <property type="match status" value="1"/>
</dbReference>
<dbReference type="GO" id="GO:0005737">
    <property type="term" value="C:cytoplasm"/>
    <property type="evidence" value="ECO:0007669"/>
    <property type="project" value="UniProtKB-SubCell"/>
</dbReference>
<evidence type="ECO:0000256" key="11">
    <source>
        <dbReference type="ARBA" id="ARBA00022801"/>
    </source>
</evidence>
<dbReference type="MEROPS" id="M49.004"/>
<name>Q0CHM4_ASPTN</name>
<dbReference type="AlphaFoldDB" id="Q0CHM4"/>
<evidence type="ECO:0000256" key="8">
    <source>
        <dbReference type="ARBA" id="ARBA00022490"/>
    </source>
</evidence>
<dbReference type="EMBL" id="CH476602">
    <property type="protein sequence ID" value="EAU33354.1"/>
    <property type="molecule type" value="Genomic_DNA"/>
</dbReference>
<evidence type="ECO:0000256" key="4">
    <source>
        <dbReference type="ARBA" id="ARBA00010200"/>
    </source>
</evidence>
<dbReference type="VEuPathDB" id="FungiDB:ATEG_06810"/>
<dbReference type="Pfam" id="PF03571">
    <property type="entry name" value="Peptidase_M49"/>
    <property type="match status" value="1"/>
</dbReference>
<evidence type="ECO:0000256" key="2">
    <source>
        <dbReference type="ARBA" id="ARBA00001947"/>
    </source>
</evidence>
<keyword evidence="13" id="KW-0482">Metalloprotease</keyword>
<dbReference type="FunFam" id="3.30.540.30:FF:000001">
    <property type="entry name" value="Dipeptidyl peptidase 3"/>
    <property type="match status" value="1"/>
</dbReference>
<evidence type="ECO:0000256" key="1">
    <source>
        <dbReference type="ARBA" id="ARBA00001336"/>
    </source>
</evidence>
<dbReference type="EC" id="3.4.14.4" evidence="5"/>
<dbReference type="FunFam" id="3.30.540.30:FF:000002">
    <property type="entry name" value="Dipeptidyl peptidase 3"/>
    <property type="match status" value="1"/>
</dbReference>
<evidence type="ECO:0000256" key="13">
    <source>
        <dbReference type="ARBA" id="ARBA00023049"/>
    </source>
</evidence>
<organism evidence="17 18">
    <name type="scientific">Aspergillus terreus (strain NIH 2624 / FGSC A1156)</name>
    <dbReference type="NCBI Taxonomy" id="341663"/>
    <lineage>
        <taxon>Eukaryota</taxon>
        <taxon>Fungi</taxon>
        <taxon>Dikarya</taxon>
        <taxon>Ascomycota</taxon>
        <taxon>Pezizomycotina</taxon>
        <taxon>Eurotiomycetes</taxon>
        <taxon>Eurotiomycetidae</taxon>
        <taxon>Eurotiales</taxon>
        <taxon>Aspergillaceae</taxon>
        <taxon>Aspergillus</taxon>
        <taxon>Aspergillus subgen. Circumdati</taxon>
    </lineage>
</organism>
<gene>
    <name evidence="17" type="ORF">ATEG_06810</name>
</gene>
<keyword evidence="8" id="KW-0963">Cytoplasm</keyword>
<dbReference type="OMA" id="IDHTEMI"/>
<dbReference type="STRING" id="341663.Q0CHM4"/>
<comment type="subcellular location">
    <subcellularLocation>
        <location evidence="3">Cytoplasm</location>
    </subcellularLocation>
</comment>
<evidence type="ECO:0000313" key="18">
    <source>
        <dbReference type="Proteomes" id="UP000007963"/>
    </source>
</evidence>
<evidence type="ECO:0000256" key="6">
    <source>
        <dbReference type="ARBA" id="ARBA00014713"/>
    </source>
</evidence>
<reference evidence="18" key="1">
    <citation type="submission" date="2005-09" db="EMBL/GenBank/DDBJ databases">
        <title>Annotation of the Aspergillus terreus NIH2624 genome.</title>
        <authorList>
            <person name="Birren B.W."/>
            <person name="Lander E.S."/>
            <person name="Galagan J.E."/>
            <person name="Nusbaum C."/>
            <person name="Devon K."/>
            <person name="Henn M."/>
            <person name="Ma L.-J."/>
            <person name="Jaffe D.B."/>
            <person name="Butler J."/>
            <person name="Alvarez P."/>
            <person name="Gnerre S."/>
            <person name="Grabherr M."/>
            <person name="Kleber M."/>
            <person name="Mauceli E.W."/>
            <person name="Brockman W."/>
            <person name="Rounsley S."/>
            <person name="Young S.K."/>
            <person name="LaButti K."/>
            <person name="Pushparaj V."/>
            <person name="DeCaprio D."/>
            <person name="Crawford M."/>
            <person name="Koehrsen M."/>
            <person name="Engels R."/>
            <person name="Montgomery P."/>
            <person name="Pearson M."/>
            <person name="Howarth C."/>
            <person name="Larson L."/>
            <person name="Luoma S."/>
            <person name="White J."/>
            <person name="Alvarado L."/>
            <person name="Kodira C.D."/>
            <person name="Zeng Q."/>
            <person name="Oleary S."/>
            <person name="Yandava C."/>
            <person name="Denning D.W."/>
            <person name="Nierman W.C."/>
            <person name="Milne T."/>
            <person name="Madden K."/>
        </authorList>
    </citation>
    <scope>NUCLEOTIDE SEQUENCE [LARGE SCALE GENOMIC DNA]</scope>
    <source>
        <strain evidence="18">NIH 2624 / FGSC A1156</strain>
    </source>
</reference>
<evidence type="ECO:0000256" key="16">
    <source>
        <dbReference type="SAM" id="MobiDB-lite"/>
    </source>
</evidence>
<dbReference type="PANTHER" id="PTHR23422">
    <property type="entry name" value="DIPEPTIDYL PEPTIDASE III-RELATED"/>
    <property type="match status" value="1"/>
</dbReference>
<dbReference type="eggNOG" id="KOG3675">
    <property type="taxonomic scope" value="Eukaryota"/>
</dbReference>